<feature type="signal peptide" evidence="1">
    <location>
        <begin position="1"/>
        <end position="23"/>
    </location>
</feature>
<accession>A0AAD4PM20</accession>
<dbReference type="Proteomes" id="UP001200034">
    <property type="component" value="Unassembled WGS sequence"/>
</dbReference>
<organism evidence="2 3">
    <name type="scientific">Drosophila rubida</name>
    <dbReference type="NCBI Taxonomy" id="30044"/>
    <lineage>
        <taxon>Eukaryota</taxon>
        <taxon>Metazoa</taxon>
        <taxon>Ecdysozoa</taxon>
        <taxon>Arthropoda</taxon>
        <taxon>Hexapoda</taxon>
        <taxon>Insecta</taxon>
        <taxon>Pterygota</taxon>
        <taxon>Neoptera</taxon>
        <taxon>Endopterygota</taxon>
        <taxon>Diptera</taxon>
        <taxon>Brachycera</taxon>
        <taxon>Muscomorpha</taxon>
        <taxon>Ephydroidea</taxon>
        <taxon>Drosophilidae</taxon>
        <taxon>Drosophila</taxon>
    </lineage>
</organism>
<reference evidence="2" key="1">
    <citation type="journal article" date="2021" name="Mol. Ecol. Resour.">
        <title>Phylogenomic analyses of the genus Drosophila reveals genomic signals of climate adaptation.</title>
        <authorList>
            <person name="Li F."/>
            <person name="Rane R.V."/>
            <person name="Luria V."/>
            <person name="Xiong Z."/>
            <person name="Chen J."/>
            <person name="Li Z."/>
            <person name="Catullo R.A."/>
            <person name="Griffin P.C."/>
            <person name="Schiffer M."/>
            <person name="Pearce S."/>
            <person name="Lee S.F."/>
            <person name="McElroy K."/>
            <person name="Stocker A."/>
            <person name="Shirriffs J."/>
            <person name="Cockerell F."/>
            <person name="Coppin C."/>
            <person name="Sgro C.M."/>
            <person name="Karger A."/>
            <person name="Cain J.W."/>
            <person name="Weber J.A."/>
            <person name="Santpere G."/>
            <person name="Kirschner M.W."/>
            <person name="Hoffmann A.A."/>
            <person name="Oakeshott J.G."/>
            <person name="Zhang G."/>
        </authorList>
    </citation>
    <scope>NUCLEOTIDE SEQUENCE</scope>
    <source>
        <strain evidence="2">BGI-SZ-2011g</strain>
    </source>
</reference>
<protein>
    <submittedName>
        <fullName evidence="2">Uncharacterized protein</fullName>
    </submittedName>
</protein>
<feature type="chain" id="PRO_5042129192" evidence="1">
    <location>
        <begin position="24"/>
        <end position="110"/>
    </location>
</feature>
<evidence type="ECO:0000313" key="3">
    <source>
        <dbReference type="Proteomes" id="UP001200034"/>
    </source>
</evidence>
<gene>
    <name evidence="2" type="ORF">KR093_000116</name>
</gene>
<evidence type="ECO:0000256" key="1">
    <source>
        <dbReference type="SAM" id="SignalP"/>
    </source>
</evidence>
<name>A0AAD4PM20_9MUSC</name>
<dbReference type="AlphaFoldDB" id="A0AAD4PM20"/>
<sequence length="110" mass="13143">MRAFYLWHMVFFVLIASIASKRSSSTIDRKDLAAFKENLRYMGDNMDRLALRCCKEDKRAICRPYIRKSEVQEQNYDEEIKAAAQCVKQFLIYLVKRIRKKLETYSHQPN</sequence>
<keyword evidence="1" id="KW-0732">Signal</keyword>
<proteinExistence type="predicted"/>
<keyword evidence="3" id="KW-1185">Reference proteome</keyword>
<evidence type="ECO:0000313" key="2">
    <source>
        <dbReference type="EMBL" id="KAH8376559.1"/>
    </source>
</evidence>
<comment type="caution">
    <text evidence="2">The sequence shown here is derived from an EMBL/GenBank/DDBJ whole genome shotgun (WGS) entry which is preliminary data.</text>
</comment>
<dbReference type="EMBL" id="JAJJHW010001127">
    <property type="protein sequence ID" value="KAH8376559.1"/>
    <property type="molecule type" value="Genomic_DNA"/>
</dbReference>